<dbReference type="FunFam" id="2.10.25.10:FF:000188">
    <property type="entry name" value="Laminin subunit gamma 2"/>
    <property type="match status" value="1"/>
</dbReference>
<dbReference type="SMART" id="SM00192">
    <property type="entry name" value="LDLa"/>
    <property type="match status" value="1"/>
</dbReference>
<dbReference type="InterPro" id="IPR023415">
    <property type="entry name" value="LDLR_class-A_CS"/>
</dbReference>
<evidence type="ECO:0000313" key="10">
    <source>
        <dbReference type="EMBL" id="EEN48684.1"/>
    </source>
</evidence>
<organism>
    <name type="scientific">Branchiostoma floridae</name>
    <name type="common">Florida lancelet</name>
    <name type="synonym">Amphioxus</name>
    <dbReference type="NCBI Taxonomy" id="7739"/>
    <lineage>
        <taxon>Eukaryota</taxon>
        <taxon>Metazoa</taxon>
        <taxon>Chordata</taxon>
        <taxon>Cephalochordata</taxon>
        <taxon>Leptocardii</taxon>
        <taxon>Amphioxiformes</taxon>
        <taxon>Branchiostomatidae</taxon>
        <taxon>Branchiostoma</taxon>
    </lineage>
</organism>
<evidence type="ECO:0000256" key="8">
    <source>
        <dbReference type="SAM" id="MobiDB-lite"/>
    </source>
</evidence>
<reference evidence="10" key="1">
    <citation type="journal article" date="2008" name="Nature">
        <title>The amphioxus genome and the evolution of the chordate karyotype.</title>
        <authorList>
            <consortium name="US DOE Joint Genome Institute (JGI-PGF)"/>
            <person name="Putnam N.H."/>
            <person name="Butts T."/>
            <person name="Ferrier D.E.K."/>
            <person name="Furlong R.F."/>
            <person name="Hellsten U."/>
            <person name="Kawashima T."/>
            <person name="Robinson-Rechavi M."/>
            <person name="Shoguchi E."/>
            <person name="Terry A."/>
            <person name="Yu J.-K."/>
            <person name="Benito-Gutierrez E.L."/>
            <person name="Dubchak I."/>
            <person name="Garcia-Fernandez J."/>
            <person name="Gibson-Brown J.J."/>
            <person name="Grigoriev I.V."/>
            <person name="Horton A.C."/>
            <person name="de Jong P.J."/>
            <person name="Jurka J."/>
            <person name="Kapitonov V.V."/>
            <person name="Kohara Y."/>
            <person name="Kuroki Y."/>
            <person name="Lindquist E."/>
            <person name="Lucas S."/>
            <person name="Osoegawa K."/>
            <person name="Pennacchio L.A."/>
            <person name="Salamov A.A."/>
            <person name="Satou Y."/>
            <person name="Sauka-Spengler T."/>
            <person name="Schmutz J."/>
            <person name="Shin-I T."/>
            <person name="Toyoda A."/>
            <person name="Bronner-Fraser M."/>
            <person name="Fujiyama A."/>
            <person name="Holland L.Z."/>
            <person name="Holland P.W.H."/>
            <person name="Satoh N."/>
            <person name="Rokhsar D.S."/>
        </authorList>
    </citation>
    <scope>NUCLEOTIDE SEQUENCE [LARGE SCALE GENOMIC DNA]</scope>
    <source>
        <strain evidence="10">S238N-H82</strain>
        <tissue evidence="10">Testes</tissue>
    </source>
</reference>
<comment type="caution">
    <text evidence="7">Lacks conserved residue(s) required for the propagation of feature annotation.</text>
</comment>
<dbReference type="eggNOG" id="KOG3509">
    <property type="taxonomic scope" value="Eukaryota"/>
</dbReference>
<dbReference type="AlphaFoldDB" id="C3ZFD0"/>
<dbReference type="SUPFAM" id="SSF57424">
    <property type="entry name" value="LDL receptor-like module"/>
    <property type="match status" value="1"/>
</dbReference>
<dbReference type="EMBL" id="GG666613">
    <property type="protein sequence ID" value="EEN48684.1"/>
    <property type="molecule type" value="Genomic_DNA"/>
</dbReference>
<evidence type="ECO:0000256" key="6">
    <source>
        <dbReference type="PROSITE-ProRule" id="PRU00124"/>
    </source>
</evidence>
<feature type="disulfide bond" evidence="7">
    <location>
        <begin position="295"/>
        <end position="304"/>
    </location>
</feature>
<evidence type="ECO:0000256" key="5">
    <source>
        <dbReference type="ARBA" id="ARBA00023292"/>
    </source>
</evidence>
<dbReference type="GO" id="GO:0005604">
    <property type="term" value="C:basement membrane"/>
    <property type="evidence" value="ECO:0007669"/>
    <property type="project" value="UniProtKB-ARBA"/>
</dbReference>
<keyword evidence="3 7" id="KW-1015">Disulfide bond</keyword>
<dbReference type="PROSITE" id="PS50027">
    <property type="entry name" value="EGF_LAM_2"/>
    <property type="match status" value="1"/>
</dbReference>
<evidence type="ECO:0000256" key="7">
    <source>
        <dbReference type="PROSITE-ProRule" id="PRU00460"/>
    </source>
</evidence>
<evidence type="ECO:0000259" key="9">
    <source>
        <dbReference type="PROSITE" id="PS50027"/>
    </source>
</evidence>
<dbReference type="STRING" id="7739.C3ZFD0"/>
<dbReference type="CDD" id="cd00055">
    <property type="entry name" value="EGF_Lam"/>
    <property type="match status" value="1"/>
</dbReference>
<dbReference type="PROSITE" id="PS01248">
    <property type="entry name" value="EGF_LAM_1"/>
    <property type="match status" value="1"/>
</dbReference>
<dbReference type="Gene3D" id="2.10.25.10">
    <property type="entry name" value="Laminin"/>
    <property type="match status" value="1"/>
</dbReference>
<accession>C3ZFD0</accession>
<dbReference type="InterPro" id="IPR002049">
    <property type="entry name" value="LE_dom"/>
</dbReference>
<feature type="compositionally biased region" description="Acidic residues" evidence="8">
    <location>
        <begin position="191"/>
        <end position="237"/>
    </location>
</feature>
<feature type="disulfide bond" evidence="6">
    <location>
        <begin position="109"/>
        <end position="124"/>
    </location>
</feature>
<dbReference type="Gene3D" id="4.10.400.10">
    <property type="entry name" value="Low-density Lipoprotein Receptor"/>
    <property type="match status" value="1"/>
</dbReference>
<evidence type="ECO:0000256" key="3">
    <source>
        <dbReference type="ARBA" id="ARBA00023157"/>
    </source>
</evidence>
<dbReference type="Pfam" id="PF24973">
    <property type="entry name" value="EGF_LMN_ATRN"/>
    <property type="match status" value="1"/>
</dbReference>
<evidence type="ECO:0000256" key="4">
    <source>
        <dbReference type="ARBA" id="ARBA00023180"/>
    </source>
</evidence>
<proteinExistence type="predicted"/>
<dbReference type="Pfam" id="PF00057">
    <property type="entry name" value="Ldl_recept_a"/>
    <property type="match status" value="1"/>
</dbReference>
<dbReference type="SUPFAM" id="SSF57196">
    <property type="entry name" value="EGF/Laminin"/>
    <property type="match status" value="1"/>
</dbReference>
<keyword evidence="1" id="KW-0732">Signal</keyword>
<evidence type="ECO:0000256" key="1">
    <source>
        <dbReference type="ARBA" id="ARBA00022729"/>
    </source>
</evidence>
<gene>
    <name evidence="10" type="ORF">BRAFLDRAFT_67107</name>
</gene>
<keyword evidence="4" id="KW-0325">Glycoprotein</keyword>
<dbReference type="SMART" id="SM00180">
    <property type="entry name" value="EGF_Lam"/>
    <property type="match status" value="1"/>
</dbReference>
<dbReference type="InterPro" id="IPR036055">
    <property type="entry name" value="LDL_receptor-like_sf"/>
</dbReference>
<sequence length="394" mass="43475">MRKNATHRRYKVPVKNLRSCFTRRCGLQVGWSPSTLCLVIGRTLSFYNMDGKVLLLVVALAATVSFDGCEGKPTSKGHQVQAVAVVQVCQYPNIACSNGYGCVANSARCNGIYDCADQSDEQNCGQFWAAQAYAQKKQQAQRVVVQPVKVVQQQVQHVKQVVALPGQQAPQVFMTYGNGKQMVPVQQQPEIAEEEEEEAAEEEAPEEEDAAEEEEEDAAEEVPAEEEAEEEEEEEPEPAPVEAAPQPPMMVLQPQMVVHKPQRYVVVQKPQQIVITCFCYGHSNKCAAQGVCADCQHNTAGARCDQCKPGYTGMATRGTPFDCQPIRYVQVMQVVQKPVQQVMQVVQKPVQQVVMQPVQVKQPVAVRLQPVAVKQPVRIQQIAVPVAVRHGKKG</sequence>
<protein>
    <recommendedName>
        <fullName evidence="9">Laminin EGF-like domain-containing protein</fullName>
    </recommendedName>
</protein>
<dbReference type="InterPro" id="IPR002172">
    <property type="entry name" value="LDrepeatLR_classA_rpt"/>
</dbReference>
<name>C3ZFD0_BRAFL</name>
<dbReference type="InParanoid" id="C3ZFD0"/>
<dbReference type="CDD" id="cd00112">
    <property type="entry name" value="LDLa"/>
    <property type="match status" value="1"/>
</dbReference>
<keyword evidence="2" id="KW-0677">Repeat</keyword>
<dbReference type="PROSITE" id="PS01209">
    <property type="entry name" value="LDLRA_1"/>
    <property type="match status" value="1"/>
</dbReference>
<keyword evidence="5 7" id="KW-0424">Laminin EGF-like domain</keyword>
<feature type="region of interest" description="Disordered" evidence="8">
    <location>
        <begin position="186"/>
        <end position="245"/>
    </location>
</feature>
<dbReference type="PROSITE" id="PS50068">
    <property type="entry name" value="LDLRA_2"/>
    <property type="match status" value="1"/>
</dbReference>
<feature type="domain" description="Laminin EGF-like" evidence="9">
    <location>
        <begin position="277"/>
        <end position="325"/>
    </location>
</feature>
<dbReference type="InterPro" id="IPR056863">
    <property type="entry name" value="LMN_ATRN_NET-like_EGF"/>
</dbReference>
<evidence type="ECO:0000256" key="2">
    <source>
        <dbReference type="ARBA" id="ARBA00022737"/>
    </source>
</evidence>